<dbReference type="EMBL" id="JAJGCB010000018">
    <property type="protein sequence ID" value="KAJ8988417.1"/>
    <property type="molecule type" value="Genomic_DNA"/>
</dbReference>
<dbReference type="Gene3D" id="3.40.50.1820">
    <property type="entry name" value="alpha/beta hydrolase"/>
    <property type="match status" value="1"/>
</dbReference>
<protein>
    <recommendedName>
        <fullName evidence="2">Serine aminopeptidase S33 domain-containing protein</fullName>
    </recommendedName>
</protein>
<accession>A0AAN6EN71</accession>
<reference evidence="3" key="1">
    <citation type="submission" date="2023-01" db="EMBL/GenBank/DDBJ databases">
        <title>Exophiala dermititidis isolated from Cystic Fibrosis Patient.</title>
        <authorList>
            <person name="Kurbessoian T."/>
            <person name="Crocker A."/>
            <person name="Murante D."/>
            <person name="Hogan D.A."/>
            <person name="Stajich J.E."/>
        </authorList>
    </citation>
    <scope>NUCLEOTIDE SEQUENCE</scope>
    <source>
        <strain evidence="3">Ex8</strain>
    </source>
</reference>
<dbReference type="PANTHER" id="PTHR47751:SF2">
    <property type="entry name" value="DLTD N-TERMINAL DOMAIN PROTEIN (AFU_ORTHOLOGUE AFUA_8G00380)-RELATED"/>
    <property type="match status" value="1"/>
</dbReference>
<gene>
    <name evidence="3" type="ORF">HRR80_007445</name>
</gene>
<comment type="similarity">
    <text evidence="1">Belongs to the polyketide transferase af380 family.</text>
</comment>
<dbReference type="Gene3D" id="1.10.10.800">
    <property type="match status" value="1"/>
</dbReference>
<evidence type="ECO:0000256" key="1">
    <source>
        <dbReference type="ARBA" id="ARBA00029464"/>
    </source>
</evidence>
<dbReference type="InterPro" id="IPR051411">
    <property type="entry name" value="Polyketide_trans_af380"/>
</dbReference>
<dbReference type="Proteomes" id="UP001161757">
    <property type="component" value="Unassembled WGS sequence"/>
</dbReference>
<feature type="domain" description="Serine aminopeptidase S33" evidence="2">
    <location>
        <begin position="32"/>
        <end position="294"/>
    </location>
</feature>
<sequence length="349" mass="39072">MSRPYRVVKFKTIDGVILRGRLYPAAHRGPAVILTPGYNTVVINSPPGIPEEFQKAGITALIYDPRSTGKSGGFPRNDIDPFKQAEDYSDAFIFLSKQPMVDPEAIVFWGVSMSAGVALANAAIDQRIAAVIAIAPIFEFNPVRPSDALRLKQKLMKDREAQVNDGRPPYILPILESVAFLPYNSHVNTAPEAQKKEEDEYHLQLADLWKDEMENGEEIDPLLTHNAYGTTIQSYHRMFLWEPIPRELVRKISPTPVFFLTPELDQISSPERQIEVFECLEGPKRQVFAPGKEHLYVLNGPDMPALMKGQIEFIWQVVKGRFKSRSDKTTSGGIIPAVSLNGVAEETKN</sequence>
<dbReference type="InterPro" id="IPR022742">
    <property type="entry name" value="Hydrolase_4"/>
</dbReference>
<comment type="caution">
    <text evidence="3">The sequence shown here is derived from an EMBL/GenBank/DDBJ whole genome shotgun (WGS) entry which is preliminary data.</text>
</comment>
<evidence type="ECO:0000313" key="3">
    <source>
        <dbReference type="EMBL" id="KAJ8988417.1"/>
    </source>
</evidence>
<evidence type="ECO:0000259" key="2">
    <source>
        <dbReference type="Pfam" id="PF12146"/>
    </source>
</evidence>
<dbReference type="Pfam" id="PF12146">
    <property type="entry name" value="Hydrolase_4"/>
    <property type="match status" value="1"/>
</dbReference>
<dbReference type="SUPFAM" id="SSF53474">
    <property type="entry name" value="alpha/beta-Hydrolases"/>
    <property type="match status" value="1"/>
</dbReference>
<dbReference type="InterPro" id="IPR029058">
    <property type="entry name" value="AB_hydrolase_fold"/>
</dbReference>
<dbReference type="PANTHER" id="PTHR47751">
    <property type="entry name" value="SUPERFAMILY HYDROLASE, PUTATIVE (AFU_ORTHOLOGUE AFUA_2G16580)-RELATED"/>
    <property type="match status" value="1"/>
</dbReference>
<proteinExistence type="inferred from homology"/>
<evidence type="ECO:0000313" key="4">
    <source>
        <dbReference type="Proteomes" id="UP001161757"/>
    </source>
</evidence>
<organism evidence="3 4">
    <name type="scientific">Exophiala dermatitidis</name>
    <name type="common">Black yeast-like fungus</name>
    <name type="synonym">Wangiella dermatitidis</name>
    <dbReference type="NCBI Taxonomy" id="5970"/>
    <lineage>
        <taxon>Eukaryota</taxon>
        <taxon>Fungi</taxon>
        <taxon>Dikarya</taxon>
        <taxon>Ascomycota</taxon>
        <taxon>Pezizomycotina</taxon>
        <taxon>Eurotiomycetes</taxon>
        <taxon>Chaetothyriomycetidae</taxon>
        <taxon>Chaetothyriales</taxon>
        <taxon>Herpotrichiellaceae</taxon>
        <taxon>Exophiala</taxon>
    </lineage>
</organism>
<name>A0AAN6EN71_EXODE</name>
<dbReference type="AlphaFoldDB" id="A0AAN6EN71"/>